<dbReference type="Proteomes" id="UP001428341">
    <property type="component" value="Unassembled WGS sequence"/>
</dbReference>
<dbReference type="EMBL" id="JBCGBO010000005">
    <property type="protein sequence ID" value="KAK9198110.1"/>
    <property type="molecule type" value="Genomic_DNA"/>
</dbReference>
<organism evidence="1 2">
    <name type="scientific">Citrus x changshan-huyou</name>
    <dbReference type="NCBI Taxonomy" id="2935761"/>
    <lineage>
        <taxon>Eukaryota</taxon>
        <taxon>Viridiplantae</taxon>
        <taxon>Streptophyta</taxon>
        <taxon>Embryophyta</taxon>
        <taxon>Tracheophyta</taxon>
        <taxon>Spermatophyta</taxon>
        <taxon>Magnoliopsida</taxon>
        <taxon>eudicotyledons</taxon>
        <taxon>Gunneridae</taxon>
        <taxon>Pentapetalae</taxon>
        <taxon>rosids</taxon>
        <taxon>malvids</taxon>
        <taxon>Sapindales</taxon>
        <taxon>Rutaceae</taxon>
        <taxon>Aurantioideae</taxon>
        <taxon>Citrus</taxon>
    </lineage>
</organism>
<name>A0AAP0QKK9_9ROSI</name>
<dbReference type="AlphaFoldDB" id="A0AAP0QKK9"/>
<gene>
    <name evidence="1" type="ORF">WN944_013293</name>
</gene>
<evidence type="ECO:0000313" key="1">
    <source>
        <dbReference type="EMBL" id="KAK9198110.1"/>
    </source>
</evidence>
<evidence type="ECO:0000313" key="2">
    <source>
        <dbReference type="Proteomes" id="UP001428341"/>
    </source>
</evidence>
<reference evidence="1 2" key="1">
    <citation type="submission" date="2024-05" db="EMBL/GenBank/DDBJ databases">
        <title>Haplotype-resolved chromosome-level genome assembly of Huyou (Citrus changshanensis).</title>
        <authorList>
            <person name="Miao C."/>
            <person name="Chen W."/>
            <person name="Wu Y."/>
            <person name="Wang L."/>
            <person name="Zhao S."/>
            <person name="Grierson D."/>
            <person name="Xu C."/>
            <person name="Chen K."/>
        </authorList>
    </citation>
    <scope>NUCLEOTIDE SEQUENCE [LARGE SCALE GENOMIC DNA]</scope>
    <source>
        <strain evidence="1">01-14</strain>
        <tissue evidence="1">Leaf</tissue>
    </source>
</reference>
<keyword evidence="2" id="KW-1185">Reference proteome</keyword>
<comment type="caution">
    <text evidence="1">The sequence shown here is derived from an EMBL/GenBank/DDBJ whole genome shotgun (WGS) entry which is preliminary data.</text>
</comment>
<accession>A0AAP0QKK9</accession>
<protein>
    <submittedName>
        <fullName evidence="1">Uncharacterized protein</fullName>
    </submittedName>
</protein>
<proteinExistence type="predicted"/>
<sequence length="129" mass="14567">MSSSLRVFIIDMSELVKLYGALSVGEEPEIVVTDDSLRCGEMNWLHWVCFVGFCKLDGFPVISLYVVTVNLVLLYKELVQLDSKDEAIEQVDVGALADCIGKFLCIRDYDDFNMRIDDVDVESKLDYGP</sequence>